<keyword evidence="4 6" id="KW-1133">Transmembrane helix</keyword>
<comment type="subcellular location">
    <subcellularLocation>
        <location evidence="1">Cell membrane</location>
        <topology evidence="1">Multi-pass membrane protein</topology>
    </subcellularLocation>
</comment>
<proteinExistence type="predicted"/>
<dbReference type="InterPro" id="IPR005538">
    <property type="entry name" value="LrgA/CidA"/>
</dbReference>
<gene>
    <name evidence="7" type="ORF">OQJ68_07470</name>
</gene>
<dbReference type="PANTHER" id="PTHR33931">
    <property type="entry name" value="HOLIN-LIKE PROTEIN CIDA-RELATED"/>
    <property type="match status" value="1"/>
</dbReference>
<dbReference type="GO" id="GO:0005886">
    <property type="term" value="C:plasma membrane"/>
    <property type="evidence" value="ECO:0007669"/>
    <property type="project" value="UniProtKB-SubCell"/>
</dbReference>
<keyword evidence="3 6" id="KW-0812">Transmembrane</keyword>
<protein>
    <submittedName>
        <fullName evidence="7">CidA/LrgA family protein</fullName>
    </submittedName>
</protein>
<evidence type="ECO:0000313" key="8">
    <source>
        <dbReference type="Proteomes" id="UP001209730"/>
    </source>
</evidence>
<evidence type="ECO:0000256" key="1">
    <source>
        <dbReference type="ARBA" id="ARBA00004651"/>
    </source>
</evidence>
<accession>A0AB35HZP3</accession>
<keyword evidence="2" id="KW-1003">Cell membrane</keyword>
<dbReference type="EMBL" id="JAPHQB010000009">
    <property type="protein sequence ID" value="MCX2801620.1"/>
    <property type="molecule type" value="Genomic_DNA"/>
</dbReference>
<reference evidence="7" key="1">
    <citation type="submission" date="2022-11" db="EMBL/GenBank/DDBJ databases">
        <title>Chitin-degrading and fungicidal potential of chitinolytic bacterial strains from marine environment of the Pacific Ocean regions.</title>
        <authorList>
            <person name="Pentekhina I."/>
            <person name="Nedashkovskaya O."/>
            <person name="Seitkalieva A."/>
            <person name="Podvolotskaya A."/>
            <person name="Tekutyeva L."/>
            <person name="Balabanova L."/>
        </authorList>
    </citation>
    <scope>NUCLEOTIDE SEQUENCE</scope>
    <source>
        <strain evidence="7">KMM 6838</strain>
    </source>
</reference>
<evidence type="ECO:0000256" key="6">
    <source>
        <dbReference type="SAM" id="Phobius"/>
    </source>
</evidence>
<evidence type="ECO:0000256" key="2">
    <source>
        <dbReference type="ARBA" id="ARBA00022475"/>
    </source>
</evidence>
<feature type="transmembrane region" description="Helical" evidence="6">
    <location>
        <begin position="96"/>
        <end position="118"/>
    </location>
</feature>
<dbReference type="RefSeq" id="WP_266044310.1">
    <property type="nucleotide sequence ID" value="NZ_JAPHQA010000002.1"/>
</dbReference>
<organism evidence="7 8">
    <name type="scientific">Microbulbifer thermotolerans</name>
    <dbReference type="NCBI Taxonomy" id="252514"/>
    <lineage>
        <taxon>Bacteria</taxon>
        <taxon>Pseudomonadati</taxon>
        <taxon>Pseudomonadota</taxon>
        <taxon>Gammaproteobacteria</taxon>
        <taxon>Cellvibrionales</taxon>
        <taxon>Microbulbiferaceae</taxon>
        <taxon>Microbulbifer</taxon>
    </lineage>
</organism>
<feature type="transmembrane region" description="Helical" evidence="6">
    <location>
        <begin position="39"/>
        <end position="58"/>
    </location>
</feature>
<dbReference type="AlphaFoldDB" id="A0AB35HZP3"/>
<dbReference type="Proteomes" id="UP001209730">
    <property type="component" value="Unassembled WGS sequence"/>
</dbReference>
<sequence>MDSFRGPLQSLMQWLGGAAVLLICDVTGRQISQALTLPVPGSVVGMLLLLLGLMLYGRVPRGLAVVSGQLLRLLALLFLPAAVGVFYLEGLSVNDWLALLAALVIGTLISLVLCALLMQKLLGKGDGDSADD</sequence>
<evidence type="ECO:0000256" key="3">
    <source>
        <dbReference type="ARBA" id="ARBA00022692"/>
    </source>
</evidence>
<evidence type="ECO:0000313" key="7">
    <source>
        <dbReference type="EMBL" id="MCX2801620.1"/>
    </source>
</evidence>
<comment type="caution">
    <text evidence="7">The sequence shown here is derived from an EMBL/GenBank/DDBJ whole genome shotgun (WGS) entry which is preliminary data.</text>
</comment>
<name>A0AB35HZP3_MICTH</name>
<dbReference type="PANTHER" id="PTHR33931:SF2">
    <property type="entry name" value="HOLIN-LIKE PROTEIN CIDA"/>
    <property type="match status" value="1"/>
</dbReference>
<dbReference type="Pfam" id="PF03788">
    <property type="entry name" value="LrgA"/>
    <property type="match status" value="1"/>
</dbReference>
<evidence type="ECO:0000256" key="4">
    <source>
        <dbReference type="ARBA" id="ARBA00022989"/>
    </source>
</evidence>
<evidence type="ECO:0000256" key="5">
    <source>
        <dbReference type="ARBA" id="ARBA00023136"/>
    </source>
</evidence>
<keyword evidence="5 6" id="KW-0472">Membrane</keyword>
<feature type="transmembrane region" description="Helical" evidence="6">
    <location>
        <begin position="70"/>
        <end position="90"/>
    </location>
</feature>